<dbReference type="InterPro" id="IPR008040">
    <property type="entry name" value="Hydant_A_N"/>
</dbReference>
<protein>
    <submittedName>
        <fullName evidence="4">Hydantoinase</fullName>
    </submittedName>
</protein>
<name>A0A2W5N266_RHOSU</name>
<dbReference type="PANTHER" id="PTHR11365:SF10">
    <property type="entry name" value="HYDANTOINASE_OXOPROLINASE"/>
    <property type="match status" value="1"/>
</dbReference>
<dbReference type="Pfam" id="PF05378">
    <property type="entry name" value="Hydant_A_N"/>
    <property type="match status" value="1"/>
</dbReference>
<organism evidence="4 5">
    <name type="scientific">Rhodovulum sulfidophilum</name>
    <name type="common">Rhodobacter sulfidophilus</name>
    <dbReference type="NCBI Taxonomy" id="35806"/>
    <lineage>
        <taxon>Bacteria</taxon>
        <taxon>Pseudomonadati</taxon>
        <taxon>Pseudomonadota</taxon>
        <taxon>Alphaproteobacteria</taxon>
        <taxon>Rhodobacterales</taxon>
        <taxon>Paracoccaceae</taxon>
        <taxon>Rhodovulum</taxon>
    </lineage>
</organism>
<dbReference type="EMBL" id="QFPW01000016">
    <property type="protein sequence ID" value="PZQ47611.1"/>
    <property type="molecule type" value="Genomic_DNA"/>
</dbReference>
<dbReference type="InterPro" id="IPR002821">
    <property type="entry name" value="Hydantoinase_A"/>
</dbReference>
<feature type="region of interest" description="Disordered" evidence="1">
    <location>
        <begin position="512"/>
        <end position="535"/>
    </location>
</feature>
<evidence type="ECO:0000313" key="4">
    <source>
        <dbReference type="EMBL" id="PZQ47611.1"/>
    </source>
</evidence>
<comment type="caution">
    <text evidence="4">The sequence shown here is derived from an EMBL/GenBank/DDBJ whole genome shotgun (WGS) entry which is preliminary data.</text>
</comment>
<sequence>MTGGITRRIGIDVGGTNTDAVLIEDERVVYSVKRPTTEDVTGGVVAALAAVRAHPGGAGAVDAVVIGTTHFINAVVQRRALTKVAAIRIGLPASASLPPFCDWPADLAALVEDGVHGIEGGHEFDGRPFMPLDTAGLRAAARAIRDSGVTSVAVASVFSPLDPSCEQAAREILAEICPDVSVTLSYDLGRIGLLERENAALLNAALRDLARTTVAGFRAAMARSGIAAPLYLTQNDGTVMDADVAIRFPVMSFASGATNSMRGAAHLSGLSDAMVVDVGGTTSDFGQFRNGFPREANAVVEVGGVRTLFRMPDLLSIGVGGGSRIGADGAVGPLSVGYALPREARIFGGPTLTASDVAVAAGLADFGARDRLADLDPALVAAALATIRTRIEDGVDRMKMEAGDVPLIAVGGGAFLVPDGLAGVSEVIRVPHGDCANAVGAAIAQVSGEVDQVFSGVGRAEALAEAERIARSRAIAAGAEAASVATVEIEDVPLAYLPGGALRVRARAAGRIAPSAGPRPDGGPAAQPAVATRAD</sequence>
<dbReference type="InterPro" id="IPR043129">
    <property type="entry name" value="ATPase_NBD"/>
</dbReference>
<reference evidence="4 5" key="1">
    <citation type="submission" date="2017-08" db="EMBL/GenBank/DDBJ databases">
        <title>Infants hospitalized years apart are colonized by the same room-sourced microbial strains.</title>
        <authorList>
            <person name="Brooks B."/>
            <person name="Olm M.R."/>
            <person name="Firek B.A."/>
            <person name="Baker R."/>
            <person name="Thomas B.C."/>
            <person name="Morowitz M.J."/>
            <person name="Banfield J.F."/>
        </authorList>
    </citation>
    <scope>NUCLEOTIDE SEQUENCE [LARGE SCALE GENOMIC DNA]</scope>
    <source>
        <strain evidence="4">S2_005_002_R2_34</strain>
    </source>
</reference>
<evidence type="ECO:0000259" key="3">
    <source>
        <dbReference type="Pfam" id="PF05378"/>
    </source>
</evidence>
<evidence type="ECO:0000256" key="1">
    <source>
        <dbReference type="SAM" id="MobiDB-lite"/>
    </source>
</evidence>
<dbReference type="InterPro" id="IPR045079">
    <property type="entry name" value="Oxoprolinase-like"/>
</dbReference>
<dbReference type="Gene3D" id="3.30.420.40">
    <property type="match status" value="1"/>
</dbReference>
<dbReference type="Pfam" id="PF01968">
    <property type="entry name" value="Hydantoinase_A"/>
    <property type="match status" value="1"/>
</dbReference>
<dbReference type="SUPFAM" id="SSF53067">
    <property type="entry name" value="Actin-like ATPase domain"/>
    <property type="match status" value="1"/>
</dbReference>
<proteinExistence type="predicted"/>
<evidence type="ECO:0000313" key="5">
    <source>
        <dbReference type="Proteomes" id="UP000249185"/>
    </source>
</evidence>
<evidence type="ECO:0000259" key="2">
    <source>
        <dbReference type="Pfam" id="PF01968"/>
    </source>
</evidence>
<gene>
    <name evidence="4" type="ORF">DI556_17370</name>
</gene>
<dbReference type="AlphaFoldDB" id="A0A2W5N266"/>
<feature type="domain" description="Hydantoinase/oxoprolinase N-terminal" evidence="3">
    <location>
        <begin position="8"/>
        <end position="177"/>
    </location>
</feature>
<dbReference type="Proteomes" id="UP000249185">
    <property type="component" value="Unassembled WGS sequence"/>
</dbReference>
<feature type="domain" description="Hydantoinase A/oxoprolinase" evidence="2">
    <location>
        <begin position="196"/>
        <end position="395"/>
    </location>
</feature>
<dbReference type="GO" id="GO:0016787">
    <property type="term" value="F:hydrolase activity"/>
    <property type="evidence" value="ECO:0007669"/>
    <property type="project" value="InterPro"/>
</dbReference>
<accession>A0A2W5N266</accession>
<dbReference type="PANTHER" id="PTHR11365">
    <property type="entry name" value="5-OXOPROLINASE RELATED"/>
    <property type="match status" value="1"/>
</dbReference>